<protein>
    <recommendedName>
        <fullName evidence="4">ABC-2 type transporter domain-containing protein</fullName>
    </recommendedName>
</protein>
<accession>A0ABQ3BC47</accession>
<dbReference type="Proteomes" id="UP000619761">
    <property type="component" value="Unassembled WGS sequence"/>
</dbReference>
<organism evidence="2 3">
    <name type="scientific">Cellvibrio zantedeschiae</name>
    <dbReference type="NCBI Taxonomy" id="1237077"/>
    <lineage>
        <taxon>Bacteria</taxon>
        <taxon>Pseudomonadati</taxon>
        <taxon>Pseudomonadota</taxon>
        <taxon>Gammaproteobacteria</taxon>
        <taxon>Cellvibrionales</taxon>
        <taxon>Cellvibrionaceae</taxon>
        <taxon>Cellvibrio</taxon>
    </lineage>
</organism>
<comment type="caution">
    <text evidence="2">The sequence shown here is derived from an EMBL/GenBank/DDBJ whole genome shotgun (WGS) entry which is preliminary data.</text>
</comment>
<feature type="transmembrane region" description="Helical" evidence="1">
    <location>
        <begin position="21"/>
        <end position="39"/>
    </location>
</feature>
<evidence type="ECO:0008006" key="4">
    <source>
        <dbReference type="Google" id="ProtNLM"/>
    </source>
</evidence>
<dbReference type="Pfam" id="PF12679">
    <property type="entry name" value="ABC2_membrane_2"/>
    <property type="match status" value="1"/>
</dbReference>
<evidence type="ECO:0000256" key="1">
    <source>
        <dbReference type="SAM" id="Phobius"/>
    </source>
</evidence>
<evidence type="ECO:0000313" key="2">
    <source>
        <dbReference type="EMBL" id="GGY83791.1"/>
    </source>
</evidence>
<feature type="transmembrane region" description="Helical" evidence="1">
    <location>
        <begin position="195"/>
        <end position="216"/>
    </location>
</feature>
<keyword evidence="1" id="KW-0472">Membrane</keyword>
<keyword evidence="1" id="KW-0812">Transmembrane</keyword>
<reference evidence="3" key="1">
    <citation type="journal article" date="2019" name="Int. J. Syst. Evol. Microbiol.">
        <title>The Global Catalogue of Microorganisms (GCM) 10K type strain sequencing project: providing services to taxonomists for standard genome sequencing and annotation.</title>
        <authorList>
            <consortium name="The Broad Institute Genomics Platform"/>
            <consortium name="The Broad Institute Genome Sequencing Center for Infectious Disease"/>
            <person name="Wu L."/>
            <person name="Ma J."/>
        </authorList>
    </citation>
    <scope>NUCLEOTIDE SEQUENCE [LARGE SCALE GENOMIC DNA]</scope>
    <source>
        <strain evidence="3">KCTC 32239</strain>
    </source>
</reference>
<keyword evidence="1" id="KW-1133">Transmembrane helix</keyword>
<dbReference type="RefSeq" id="WP_189420223.1">
    <property type="nucleotide sequence ID" value="NZ_BMYZ01000003.1"/>
</dbReference>
<proteinExistence type="predicted"/>
<keyword evidence="3" id="KW-1185">Reference proteome</keyword>
<feature type="transmembrane region" description="Helical" evidence="1">
    <location>
        <begin position="45"/>
        <end position="68"/>
    </location>
</feature>
<feature type="transmembrane region" description="Helical" evidence="1">
    <location>
        <begin position="154"/>
        <end position="175"/>
    </location>
</feature>
<feature type="transmembrane region" description="Helical" evidence="1">
    <location>
        <begin position="89"/>
        <end position="118"/>
    </location>
</feature>
<feature type="transmembrane region" description="Helical" evidence="1">
    <location>
        <begin position="124"/>
        <end position="142"/>
    </location>
</feature>
<gene>
    <name evidence="2" type="ORF">GCM10011613_30870</name>
</gene>
<sequence>MTLNQPMIKKLIAKDWHLTRKINALYLAGGIFALSFISLGEWQFYIGSVFLITVLIGLGNHQIAITIVQERKEQTLPFIMTLPISPMDYIIAKMIANMTIFIVPWLIILAGMVVVFIATPIPDGLLPFSIILCLLMLVNYCITWSVGTALATEGATIFVMIVLNCLVNPAMYLLGKTPEIGSHTKDAYMVWNSTATGIVLAEVLIAVLALIVAVCIQARKKVFL</sequence>
<name>A0ABQ3BC47_9GAMM</name>
<dbReference type="EMBL" id="BMYZ01000003">
    <property type="protein sequence ID" value="GGY83791.1"/>
    <property type="molecule type" value="Genomic_DNA"/>
</dbReference>
<evidence type="ECO:0000313" key="3">
    <source>
        <dbReference type="Proteomes" id="UP000619761"/>
    </source>
</evidence>